<dbReference type="InterPro" id="IPR050266">
    <property type="entry name" value="AB_hydrolase_sf"/>
</dbReference>
<keyword evidence="2" id="KW-0378">Hydrolase</keyword>
<dbReference type="AlphaFoldDB" id="X5M9B8"/>
<feature type="domain" description="AB hydrolase-1" evidence="1">
    <location>
        <begin position="57"/>
        <end position="266"/>
    </location>
</feature>
<dbReference type="Proteomes" id="UP000032160">
    <property type="component" value="Chromosome I"/>
</dbReference>
<dbReference type="PANTHER" id="PTHR43798">
    <property type="entry name" value="MONOACYLGLYCEROL LIPASE"/>
    <property type="match status" value="1"/>
</dbReference>
<dbReference type="SUPFAM" id="SSF53474">
    <property type="entry name" value="alpha/beta-Hydrolases"/>
    <property type="match status" value="1"/>
</dbReference>
<dbReference type="STRING" id="1458461.BN1012_Phect1880"/>
<evidence type="ECO:0000313" key="3">
    <source>
        <dbReference type="Proteomes" id="UP000032160"/>
    </source>
</evidence>
<dbReference type="PRINTS" id="PR00111">
    <property type="entry name" value="ABHYDROLASE"/>
</dbReference>
<keyword evidence="3" id="KW-1185">Reference proteome</keyword>
<dbReference type="PANTHER" id="PTHR43798:SF5">
    <property type="entry name" value="MONOACYLGLYCEROL LIPASE ABHD6"/>
    <property type="match status" value="1"/>
</dbReference>
<evidence type="ECO:0000313" key="2">
    <source>
        <dbReference type="EMBL" id="CDO60093.1"/>
    </source>
</evidence>
<dbReference type="HOGENOM" id="CLU_074288_0_0_5"/>
<reference evidence="2 3" key="1">
    <citation type="journal article" date="2014" name="Front. Genet.">
        <title>Genome and metabolic network of "Candidatus Phaeomarinobacter ectocarpi" Ec32, a new candidate genus of Alphaproteobacteria frequently associated with brown algae.</title>
        <authorList>
            <person name="Dittami S.M."/>
            <person name="Barbeyron T."/>
            <person name="Boyen C."/>
            <person name="Cambefort J."/>
            <person name="Collet G."/>
            <person name="Delage L."/>
            <person name="Gobet A."/>
            <person name="Groisillier A."/>
            <person name="Leblanc C."/>
            <person name="Michel G."/>
            <person name="Scornet D."/>
            <person name="Siegel A."/>
            <person name="Tapia J.E."/>
            <person name="Tonon T."/>
        </authorList>
    </citation>
    <scope>NUCLEOTIDE SEQUENCE [LARGE SCALE GENOMIC DNA]</scope>
    <source>
        <strain evidence="2 3">Ec32</strain>
    </source>
</reference>
<protein>
    <submittedName>
        <fullName evidence="2">Hydrolase, alpha/beta hydrolase fold family</fullName>
    </submittedName>
</protein>
<evidence type="ECO:0000259" key="1">
    <source>
        <dbReference type="Pfam" id="PF12697"/>
    </source>
</evidence>
<organism evidence="2 3">
    <name type="scientific">Candidatus Phaeomarinibacter ectocarpi</name>
    <dbReference type="NCBI Taxonomy" id="1458461"/>
    <lineage>
        <taxon>Bacteria</taxon>
        <taxon>Pseudomonadati</taxon>
        <taxon>Pseudomonadota</taxon>
        <taxon>Alphaproteobacteria</taxon>
        <taxon>Hyphomicrobiales</taxon>
        <taxon>Parvibaculaceae</taxon>
        <taxon>Candidatus Phaeomarinibacter</taxon>
    </lineage>
</organism>
<dbReference type="InterPro" id="IPR029058">
    <property type="entry name" value="AB_hydrolase_fold"/>
</dbReference>
<dbReference type="GO" id="GO:0016020">
    <property type="term" value="C:membrane"/>
    <property type="evidence" value="ECO:0007669"/>
    <property type="project" value="TreeGrafter"/>
</dbReference>
<dbReference type="InterPro" id="IPR000073">
    <property type="entry name" value="AB_hydrolase_1"/>
</dbReference>
<dbReference type="GO" id="GO:0046464">
    <property type="term" value="P:acylglycerol catabolic process"/>
    <property type="evidence" value="ECO:0007669"/>
    <property type="project" value="TreeGrafter"/>
</dbReference>
<gene>
    <name evidence="2" type="ORF">BN1012_Phect1880</name>
</gene>
<proteinExistence type="predicted"/>
<name>X5M9B8_9HYPH</name>
<accession>X5M9B8</accession>
<dbReference type="KEGG" id="pect:BN1012_Phect1880"/>
<dbReference type="Gene3D" id="3.40.50.1820">
    <property type="entry name" value="alpha/beta hydrolase"/>
    <property type="match status" value="1"/>
</dbReference>
<sequence length="275" mass="29244">MVYAPLPDSPARPAVGYSYQAERDGRAIEYFANGDGPVVVLMASAGREVSDFNELVTILVANGFRTIAIEAPGIGGSALPDKPVSLRDLAADIDTVLAREKVSGPVVVLGHAFGNRVVRAFAHDHAPRVRAAILIAAGGQKPVPVEASKALRAAFDPTVPADVREANIRMAFFAGDNPIPDYWKVGWYRDTATLQGKSWQQMGDEPWQAAGGVPILVVQADSDTVAPKEDASDVLAEEFAGRVEVALIEDAGHALLPEQPDAIAQAILSYLDRLN</sequence>
<dbReference type="GO" id="GO:0047372">
    <property type="term" value="F:monoacylglycerol lipase activity"/>
    <property type="evidence" value="ECO:0007669"/>
    <property type="project" value="TreeGrafter"/>
</dbReference>
<dbReference type="EMBL" id="HG966617">
    <property type="protein sequence ID" value="CDO60093.1"/>
    <property type="molecule type" value="Genomic_DNA"/>
</dbReference>
<dbReference type="Pfam" id="PF12697">
    <property type="entry name" value="Abhydrolase_6"/>
    <property type="match status" value="1"/>
</dbReference>